<dbReference type="NCBIfam" id="TIGR03988">
    <property type="entry name" value="antisig_RsrA"/>
    <property type="match status" value="1"/>
</dbReference>
<reference evidence="3" key="1">
    <citation type="submission" date="2023-07" db="EMBL/GenBank/DDBJ databases">
        <title>30 novel species of actinomycetes from the DSMZ collection.</title>
        <authorList>
            <person name="Nouioui I."/>
        </authorList>
    </citation>
    <scope>NUCLEOTIDE SEQUENCE [LARGE SCALE GENOMIC DNA]</scope>
    <source>
        <strain evidence="3">DSM 45834</strain>
    </source>
</reference>
<name>A0ABU2N891_9PSEU</name>
<proteinExistence type="predicted"/>
<dbReference type="InterPro" id="IPR024020">
    <property type="entry name" value="Anit_sigma_mycothiol_RsrA"/>
</dbReference>
<dbReference type="InterPro" id="IPR027383">
    <property type="entry name" value="Znf_put"/>
</dbReference>
<dbReference type="Proteomes" id="UP001183202">
    <property type="component" value="Unassembled WGS sequence"/>
</dbReference>
<protein>
    <submittedName>
        <fullName evidence="2">Mycothiol system anti-sigma-R factor</fullName>
    </submittedName>
</protein>
<organism evidence="2 3">
    <name type="scientific">Pseudonocardia charpentierae</name>
    <dbReference type="NCBI Taxonomy" id="3075545"/>
    <lineage>
        <taxon>Bacteria</taxon>
        <taxon>Bacillati</taxon>
        <taxon>Actinomycetota</taxon>
        <taxon>Actinomycetes</taxon>
        <taxon>Pseudonocardiales</taxon>
        <taxon>Pseudonocardiaceae</taxon>
        <taxon>Pseudonocardia</taxon>
    </lineage>
</organism>
<dbReference type="RefSeq" id="WP_311554782.1">
    <property type="nucleotide sequence ID" value="NZ_JAVREJ010000002.1"/>
</dbReference>
<evidence type="ECO:0000313" key="3">
    <source>
        <dbReference type="Proteomes" id="UP001183202"/>
    </source>
</evidence>
<gene>
    <name evidence="2" type="primary">rsrA</name>
    <name evidence="2" type="ORF">RM445_04850</name>
</gene>
<evidence type="ECO:0000313" key="2">
    <source>
        <dbReference type="EMBL" id="MDT0348849.1"/>
    </source>
</evidence>
<comment type="caution">
    <text evidence="2">The sequence shown here is derived from an EMBL/GenBank/DDBJ whole genome shotgun (WGS) entry which is preliminary data.</text>
</comment>
<sequence length="111" mass="12510">MSCGKPHETDCAEVLAEVWLFLDHECDDARRKLLERHLDECTPCLAEYGLDEKLKKLLATKCSGEHAPDGLKNRLRQSIRDIVLETAEVTVESGPEGTVVEVRTSRLEQSF</sequence>
<feature type="domain" description="Putative zinc-finger" evidence="1">
    <location>
        <begin position="11"/>
        <end position="44"/>
    </location>
</feature>
<evidence type="ECO:0000259" key="1">
    <source>
        <dbReference type="Pfam" id="PF13490"/>
    </source>
</evidence>
<dbReference type="EMBL" id="JAVREJ010000002">
    <property type="protein sequence ID" value="MDT0348849.1"/>
    <property type="molecule type" value="Genomic_DNA"/>
</dbReference>
<dbReference type="Pfam" id="PF13490">
    <property type="entry name" value="zf-HC2"/>
    <property type="match status" value="1"/>
</dbReference>
<accession>A0ABU2N891</accession>
<keyword evidence="3" id="KW-1185">Reference proteome</keyword>